<gene>
    <name evidence="2" type="ORF">D0T12_10970</name>
</gene>
<accession>A0A372GJJ7</accession>
<dbReference type="AlphaFoldDB" id="A0A372GJJ7"/>
<evidence type="ECO:0000313" key="3">
    <source>
        <dbReference type="Proteomes" id="UP000262882"/>
    </source>
</evidence>
<evidence type="ECO:0000313" key="2">
    <source>
        <dbReference type="EMBL" id="RFS85541.1"/>
    </source>
</evidence>
<dbReference type="InterPro" id="IPR039708">
    <property type="entry name" value="MT1774/Rv1733c-like"/>
</dbReference>
<keyword evidence="1" id="KW-0472">Membrane</keyword>
<keyword evidence="1" id="KW-1133">Transmembrane helix</keyword>
<dbReference type="PANTHER" id="PTHR42305:SF1">
    <property type="entry name" value="MEMBRANE PROTEIN RV1733C-RELATED"/>
    <property type="match status" value="1"/>
</dbReference>
<sequence length="207" mass="22646">MTQMRRSGNGRGASPLIRARRRLGLERNALRRRVDRVQRAIALALLVLLLAVAPPLAALAASWSYDAGLRAENAERAERRQVVATVTSTGGIGTSGDRYVHETVQAAWQAPDGRARSGTLPSWKNAKVGAQRVIWVDRSGDPTVRPRPHSRTVTDAAYAGTATVLAAGVPVGIAYLLVRRRCDRHRDEMWEADWARMDADAGHNPRS</sequence>
<dbReference type="PANTHER" id="PTHR42305">
    <property type="entry name" value="MEMBRANE PROTEIN RV1733C-RELATED"/>
    <property type="match status" value="1"/>
</dbReference>
<evidence type="ECO:0000256" key="1">
    <source>
        <dbReference type="SAM" id="Phobius"/>
    </source>
</evidence>
<proteinExistence type="predicted"/>
<feature type="transmembrane region" description="Helical" evidence="1">
    <location>
        <begin position="156"/>
        <end position="178"/>
    </location>
</feature>
<keyword evidence="1" id="KW-0812">Transmembrane</keyword>
<protein>
    <submittedName>
        <fullName evidence="2">Uncharacterized protein</fullName>
    </submittedName>
</protein>
<name>A0A372GJJ7_9ACTN</name>
<comment type="caution">
    <text evidence="2">The sequence shown here is derived from an EMBL/GenBank/DDBJ whole genome shotgun (WGS) entry which is preliminary data.</text>
</comment>
<keyword evidence="3" id="KW-1185">Reference proteome</keyword>
<dbReference type="EMBL" id="QVNQ01000003">
    <property type="protein sequence ID" value="RFS85541.1"/>
    <property type="molecule type" value="Genomic_DNA"/>
</dbReference>
<dbReference type="Proteomes" id="UP000262882">
    <property type="component" value="Unassembled WGS sequence"/>
</dbReference>
<organism evidence="2 3">
    <name type="scientific">Actinomadura spongiicola</name>
    <dbReference type="NCBI Taxonomy" id="2303421"/>
    <lineage>
        <taxon>Bacteria</taxon>
        <taxon>Bacillati</taxon>
        <taxon>Actinomycetota</taxon>
        <taxon>Actinomycetes</taxon>
        <taxon>Streptosporangiales</taxon>
        <taxon>Thermomonosporaceae</taxon>
        <taxon>Actinomadura</taxon>
    </lineage>
</organism>
<reference evidence="2 3" key="1">
    <citation type="submission" date="2018-08" db="EMBL/GenBank/DDBJ databases">
        <title>Actinomadura spongicola sp. nov., isolated from marine sponge Leucetta chagosensis.</title>
        <authorList>
            <person name="Li L."/>
            <person name="Lin H.W."/>
        </authorList>
    </citation>
    <scope>NUCLEOTIDE SEQUENCE [LARGE SCALE GENOMIC DNA]</scope>
    <source>
        <strain evidence="2 3">LHW52907</strain>
    </source>
</reference>